<dbReference type="PRINTS" id="PR00413">
    <property type="entry name" value="HADHALOGNASE"/>
</dbReference>
<sequence length="223" mass="24069">MRAVFFDLDGTLVELPDDFAALFEAALADHGVRADAERRDYYFDAFFDHLAACHAEPYRAAMADLRAAYDLDPSAEALAETYTQREAAATDLRPGVGEALDALAAADCALGVLTNGGARAQRRKLARHDLAGYFDAVVVSGDVGADKPDPEIFAAARDAVSADEYAFVADDLERDVRPAQDVGFTGVYVTEDVADEGERSAESRERRPDATVTSLRDVPALFE</sequence>
<dbReference type="Gene3D" id="1.20.120.710">
    <property type="entry name" value="Haloacid dehalogenase hydrolase-like domain"/>
    <property type="match status" value="1"/>
</dbReference>
<protein>
    <submittedName>
        <fullName evidence="6">HAD family hydrolase</fullName>
        <ecNumber evidence="6">3.1.3.-</ecNumber>
    </submittedName>
</protein>
<dbReference type="NCBIfam" id="TIGR01509">
    <property type="entry name" value="HAD-SF-IA-v3"/>
    <property type="match status" value="1"/>
</dbReference>
<feature type="region of interest" description="Disordered" evidence="5">
    <location>
        <begin position="194"/>
        <end position="223"/>
    </location>
</feature>
<dbReference type="GO" id="GO:0016787">
    <property type="term" value="F:hydrolase activity"/>
    <property type="evidence" value="ECO:0007669"/>
    <property type="project" value="UniProtKB-KW"/>
</dbReference>
<dbReference type="SFLD" id="SFLDS00003">
    <property type="entry name" value="Haloacid_Dehalogenase"/>
    <property type="match status" value="1"/>
</dbReference>
<evidence type="ECO:0000256" key="4">
    <source>
        <dbReference type="ARBA" id="ARBA00022842"/>
    </source>
</evidence>
<organism evidence="6 7">
    <name type="scientific">Halorussus aquaticus</name>
    <dbReference type="NCBI Taxonomy" id="2953748"/>
    <lineage>
        <taxon>Archaea</taxon>
        <taxon>Methanobacteriati</taxon>
        <taxon>Methanobacteriota</taxon>
        <taxon>Stenosarchaea group</taxon>
        <taxon>Halobacteria</taxon>
        <taxon>Halobacteriales</taxon>
        <taxon>Haladaptataceae</taxon>
        <taxon>Halorussus</taxon>
    </lineage>
</organism>
<evidence type="ECO:0000256" key="2">
    <source>
        <dbReference type="ARBA" id="ARBA00007958"/>
    </source>
</evidence>
<evidence type="ECO:0000256" key="1">
    <source>
        <dbReference type="ARBA" id="ARBA00001946"/>
    </source>
</evidence>
<evidence type="ECO:0000313" key="7">
    <source>
        <dbReference type="Proteomes" id="UP001595945"/>
    </source>
</evidence>
<keyword evidence="4" id="KW-0460">Magnesium</keyword>
<dbReference type="PANTHER" id="PTHR46470">
    <property type="entry name" value="N-ACYLNEURAMINATE-9-PHOSPHATASE"/>
    <property type="match status" value="1"/>
</dbReference>
<dbReference type="GeneID" id="73045186"/>
<evidence type="ECO:0000313" key="6">
    <source>
        <dbReference type="EMBL" id="MFC4824134.1"/>
    </source>
</evidence>
<dbReference type="SFLD" id="SFLDG01129">
    <property type="entry name" value="C1.5:_HAD__Beta-PGM__Phosphata"/>
    <property type="match status" value="1"/>
</dbReference>
<dbReference type="EC" id="3.1.3.-" evidence="6"/>
<evidence type="ECO:0000256" key="3">
    <source>
        <dbReference type="ARBA" id="ARBA00022801"/>
    </source>
</evidence>
<name>A0ABD5Q246_9EURY</name>
<dbReference type="Pfam" id="PF13419">
    <property type="entry name" value="HAD_2"/>
    <property type="match status" value="1"/>
</dbReference>
<proteinExistence type="inferred from homology"/>
<keyword evidence="3 6" id="KW-0378">Hydrolase</keyword>
<gene>
    <name evidence="6" type="ORF">ACFO9K_07650</name>
</gene>
<dbReference type="InterPro" id="IPR006439">
    <property type="entry name" value="HAD-SF_hydro_IA"/>
</dbReference>
<keyword evidence="7" id="KW-1185">Reference proteome</keyword>
<dbReference type="InterPro" id="IPR036412">
    <property type="entry name" value="HAD-like_sf"/>
</dbReference>
<dbReference type="Proteomes" id="UP001595945">
    <property type="component" value="Unassembled WGS sequence"/>
</dbReference>
<dbReference type="EMBL" id="JBHSHT010000001">
    <property type="protein sequence ID" value="MFC4824134.1"/>
    <property type="molecule type" value="Genomic_DNA"/>
</dbReference>
<feature type="compositionally biased region" description="Basic and acidic residues" evidence="5">
    <location>
        <begin position="196"/>
        <end position="209"/>
    </location>
</feature>
<dbReference type="Gene3D" id="3.40.50.1000">
    <property type="entry name" value="HAD superfamily/HAD-like"/>
    <property type="match status" value="1"/>
</dbReference>
<dbReference type="InterPro" id="IPR051400">
    <property type="entry name" value="HAD-like_hydrolase"/>
</dbReference>
<evidence type="ECO:0000256" key="5">
    <source>
        <dbReference type="SAM" id="MobiDB-lite"/>
    </source>
</evidence>
<dbReference type="SUPFAM" id="SSF56784">
    <property type="entry name" value="HAD-like"/>
    <property type="match status" value="1"/>
</dbReference>
<dbReference type="NCBIfam" id="TIGR01549">
    <property type="entry name" value="HAD-SF-IA-v1"/>
    <property type="match status" value="1"/>
</dbReference>
<dbReference type="PANTHER" id="PTHR46470:SF4">
    <property type="entry name" value="5-AMINO-6-(5-PHOSPHO-D-RIBITYLAMINO)URACIL PHOSPHATASE YIGB"/>
    <property type="match status" value="1"/>
</dbReference>
<accession>A0ABD5Q246</accession>
<comment type="similarity">
    <text evidence="2">Belongs to the HAD-like hydrolase superfamily.</text>
</comment>
<comment type="caution">
    <text evidence="6">The sequence shown here is derived from an EMBL/GenBank/DDBJ whole genome shotgun (WGS) entry which is preliminary data.</text>
</comment>
<reference evidence="6 7" key="1">
    <citation type="journal article" date="2019" name="Int. J. Syst. Evol. Microbiol.">
        <title>The Global Catalogue of Microorganisms (GCM) 10K type strain sequencing project: providing services to taxonomists for standard genome sequencing and annotation.</title>
        <authorList>
            <consortium name="The Broad Institute Genomics Platform"/>
            <consortium name="The Broad Institute Genome Sequencing Center for Infectious Disease"/>
            <person name="Wu L."/>
            <person name="Ma J."/>
        </authorList>
    </citation>
    <scope>NUCLEOTIDE SEQUENCE [LARGE SCALE GENOMIC DNA]</scope>
    <source>
        <strain evidence="6 7">XZYJ18</strain>
    </source>
</reference>
<dbReference type="RefSeq" id="WP_254266794.1">
    <property type="nucleotide sequence ID" value="NZ_CP100400.1"/>
</dbReference>
<dbReference type="InterPro" id="IPR023214">
    <property type="entry name" value="HAD_sf"/>
</dbReference>
<dbReference type="GO" id="GO:0044281">
    <property type="term" value="P:small molecule metabolic process"/>
    <property type="evidence" value="ECO:0007669"/>
    <property type="project" value="UniProtKB-ARBA"/>
</dbReference>
<dbReference type="InterPro" id="IPR041492">
    <property type="entry name" value="HAD_2"/>
</dbReference>
<comment type="cofactor">
    <cofactor evidence="1">
        <name>Mg(2+)</name>
        <dbReference type="ChEBI" id="CHEBI:18420"/>
    </cofactor>
</comment>
<dbReference type="AlphaFoldDB" id="A0ABD5Q246"/>